<name>A0ABN8X512_9GAMM</name>
<dbReference type="RefSeq" id="WP_317963993.1">
    <property type="nucleotide sequence ID" value="NZ_OX458333.1"/>
</dbReference>
<dbReference type="Gene3D" id="3.30.70.2660">
    <property type="match status" value="1"/>
</dbReference>
<accession>A0ABN8X512</accession>
<protein>
    <submittedName>
        <fullName evidence="2">Type I-E CRISPR system Cascade subunit CasD</fullName>
    </submittedName>
</protein>
<sequence>MPRYLILRLDGPMQAWGTHTFEDFRPCNAFPTRSGLLGLLGACLGLDRRDTEALEQLAVSVEFTVRSDRTVLRPGASSPKDKTALKLPDFHTVESARKVDGSANKNPVVSRREYLFDAAFTVAIGEKPDAPIPLDKIAEALRRPYFTPVLGRRSCPIARPLLDGDVEASNGKAALMTAEPSGGLIYAEGELTSEQPLRIRDVPISGRHRQFGTRQVYLHKEETCS</sequence>
<evidence type="ECO:0000256" key="1">
    <source>
        <dbReference type="ARBA" id="ARBA00023118"/>
    </source>
</evidence>
<dbReference type="Pfam" id="PF09704">
    <property type="entry name" value="Cas_Cas5d"/>
    <property type="match status" value="1"/>
</dbReference>
<dbReference type="NCBIfam" id="TIGR02593">
    <property type="entry name" value="CRISPR_cas5"/>
    <property type="match status" value="1"/>
</dbReference>
<organism evidence="2 3">
    <name type="scientific">Methylocaldum szegediense</name>
    <dbReference type="NCBI Taxonomy" id="73780"/>
    <lineage>
        <taxon>Bacteria</taxon>
        <taxon>Pseudomonadati</taxon>
        <taxon>Pseudomonadota</taxon>
        <taxon>Gammaproteobacteria</taxon>
        <taxon>Methylococcales</taxon>
        <taxon>Methylococcaceae</taxon>
        <taxon>Methylocaldum</taxon>
    </lineage>
</organism>
<dbReference type="CDD" id="cd09756">
    <property type="entry name" value="Cas5_I-E"/>
    <property type="match status" value="1"/>
</dbReference>
<dbReference type="NCBIfam" id="TIGR01868">
    <property type="entry name" value="casD_Cas5e"/>
    <property type="match status" value="1"/>
</dbReference>
<dbReference type="InterPro" id="IPR013422">
    <property type="entry name" value="CRISPR-assoc_prot_Cas5_N"/>
</dbReference>
<gene>
    <name evidence="2" type="primary">casD</name>
    <name evidence="2" type="ORF">MSZNOR_2251</name>
</gene>
<dbReference type="InterPro" id="IPR010147">
    <property type="entry name" value="CRISPR-assoc_prot_CasD"/>
</dbReference>
<dbReference type="InterPro" id="IPR021124">
    <property type="entry name" value="CRISPR-assoc_prot_Cas5"/>
</dbReference>
<dbReference type="EMBL" id="OX458333">
    <property type="protein sequence ID" value="CAI8836713.1"/>
    <property type="molecule type" value="Genomic_DNA"/>
</dbReference>
<keyword evidence="3" id="KW-1185">Reference proteome</keyword>
<proteinExistence type="predicted"/>
<dbReference type="Proteomes" id="UP001162030">
    <property type="component" value="Chromosome"/>
</dbReference>
<evidence type="ECO:0000313" key="3">
    <source>
        <dbReference type="Proteomes" id="UP001162030"/>
    </source>
</evidence>
<keyword evidence="1" id="KW-0051">Antiviral defense</keyword>
<reference evidence="2 3" key="1">
    <citation type="submission" date="2023-03" db="EMBL/GenBank/DDBJ databases">
        <authorList>
            <person name="Pearce D."/>
        </authorList>
    </citation>
    <scope>NUCLEOTIDE SEQUENCE [LARGE SCALE GENOMIC DNA]</scope>
    <source>
        <strain evidence="2">Msz</strain>
    </source>
</reference>
<evidence type="ECO:0000313" key="2">
    <source>
        <dbReference type="EMBL" id="CAI8836713.1"/>
    </source>
</evidence>